<organism evidence="2 3">
    <name type="scientific">Sphingomonas oleivorans</name>
    <dbReference type="NCBI Taxonomy" id="1735121"/>
    <lineage>
        <taxon>Bacteria</taxon>
        <taxon>Pseudomonadati</taxon>
        <taxon>Pseudomonadota</taxon>
        <taxon>Alphaproteobacteria</taxon>
        <taxon>Sphingomonadales</taxon>
        <taxon>Sphingomonadaceae</taxon>
        <taxon>Sphingomonas</taxon>
    </lineage>
</organism>
<keyword evidence="3" id="KW-1185">Reference proteome</keyword>
<dbReference type="RefSeq" id="WP_107966056.1">
    <property type="nucleotide sequence ID" value="NZ_NWBU01000004.1"/>
</dbReference>
<evidence type="ECO:0000313" key="2">
    <source>
        <dbReference type="EMBL" id="PTQ12819.1"/>
    </source>
</evidence>
<sequence>MVRILIGSILGGLAQFFVGFIFWGTPLARLAFASLGPAESTAVQLALAQNLTKSGTGTYAIPLTGTREGDILFAKGPVATVHFNVEGFPLADSGSLLAGLIFSIVTALLIGIALYGVASRVTALADRMRLVVLFAAASVLYFTLAQPVFNHFGWGYFVYLAISEFIGFAVAGLVIARWFLPRPAAMTVH</sequence>
<name>A0A2T5G0Z4_9SPHN</name>
<evidence type="ECO:0000256" key="1">
    <source>
        <dbReference type="SAM" id="Phobius"/>
    </source>
</evidence>
<evidence type="ECO:0000313" key="3">
    <source>
        <dbReference type="Proteomes" id="UP000244162"/>
    </source>
</evidence>
<gene>
    <name evidence="2" type="ORF">CLG96_01335</name>
</gene>
<protein>
    <submittedName>
        <fullName evidence="2">Uncharacterized protein</fullName>
    </submittedName>
</protein>
<keyword evidence="1" id="KW-0472">Membrane</keyword>
<feature type="transmembrane region" description="Helical" evidence="1">
    <location>
        <begin position="155"/>
        <end position="180"/>
    </location>
</feature>
<feature type="transmembrane region" description="Helical" evidence="1">
    <location>
        <begin position="130"/>
        <end position="149"/>
    </location>
</feature>
<dbReference type="OrthoDB" id="7478200at2"/>
<dbReference type="Proteomes" id="UP000244162">
    <property type="component" value="Unassembled WGS sequence"/>
</dbReference>
<feature type="transmembrane region" description="Helical" evidence="1">
    <location>
        <begin position="96"/>
        <end position="118"/>
    </location>
</feature>
<keyword evidence="1" id="KW-0812">Transmembrane</keyword>
<reference evidence="2 3" key="1">
    <citation type="submission" date="2017-09" db="EMBL/GenBank/DDBJ databases">
        <title>Sphingomonas panjinensis sp.nov., isolated from oil-contaminated soil.</title>
        <authorList>
            <person name="Wang L."/>
            <person name="Chen L."/>
        </authorList>
    </citation>
    <scope>NUCLEOTIDE SEQUENCE [LARGE SCALE GENOMIC DNA]</scope>
    <source>
        <strain evidence="2 3">FW-11</strain>
    </source>
</reference>
<comment type="caution">
    <text evidence="2">The sequence shown here is derived from an EMBL/GenBank/DDBJ whole genome shotgun (WGS) entry which is preliminary data.</text>
</comment>
<proteinExistence type="predicted"/>
<keyword evidence="1" id="KW-1133">Transmembrane helix</keyword>
<dbReference type="AlphaFoldDB" id="A0A2T5G0Z4"/>
<dbReference type="EMBL" id="NWBU01000004">
    <property type="protein sequence ID" value="PTQ12819.1"/>
    <property type="molecule type" value="Genomic_DNA"/>
</dbReference>
<accession>A0A2T5G0Z4</accession>